<reference evidence="2" key="1">
    <citation type="submission" date="2019-10" db="EMBL/GenBank/DDBJ databases">
        <authorList>
            <person name="Zhang R."/>
            <person name="Pan Y."/>
            <person name="Wang J."/>
            <person name="Ma R."/>
            <person name="Yu S."/>
        </authorList>
    </citation>
    <scope>NUCLEOTIDE SEQUENCE</scope>
    <source>
        <strain evidence="2">LA-IB0</strain>
        <tissue evidence="2">Leaf</tissue>
    </source>
</reference>
<proteinExistence type="predicted"/>
<dbReference type="Gene3D" id="1.10.510.10">
    <property type="entry name" value="Transferase(Phosphotransferase) domain 1"/>
    <property type="match status" value="1"/>
</dbReference>
<dbReference type="InterPro" id="IPR051564">
    <property type="entry name" value="LRR_receptor-like_kinase"/>
</dbReference>
<dbReference type="SUPFAM" id="SSF56112">
    <property type="entry name" value="Protein kinase-like (PK-like)"/>
    <property type="match status" value="1"/>
</dbReference>
<evidence type="ECO:0000259" key="1">
    <source>
        <dbReference type="Pfam" id="PF07714"/>
    </source>
</evidence>
<dbReference type="InterPro" id="IPR001245">
    <property type="entry name" value="Ser-Thr/Tyr_kinase_cat_dom"/>
</dbReference>
<comment type="caution">
    <text evidence="2">The sequence shown here is derived from an EMBL/GenBank/DDBJ whole genome shotgun (WGS) entry which is preliminary data.</text>
</comment>
<dbReference type="GO" id="GO:0016020">
    <property type="term" value="C:membrane"/>
    <property type="evidence" value="ECO:0007669"/>
    <property type="project" value="TreeGrafter"/>
</dbReference>
<dbReference type="Proteomes" id="UP000826271">
    <property type="component" value="Unassembled WGS sequence"/>
</dbReference>
<gene>
    <name evidence="2" type="ORF">BUALT_BualtUnG0015600</name>
</gene>
<evidence type="ECO:0000313" key="2">
    <source>
        <dbReference type="EMBL" id="KAG8362999.1"/>
    </source>
</evidence>
<accession>A0AAV6W0L1</accession>
<protein>
    <recommendedName>
        <fullName evidence="1">Serine-threonine/tyrosine-protein kinase catalytic domain-containing protein</fullName>
    </recommendedName>
</protein>
<dbReference type="InterPro" id="IPR011009">
    <property type="entry name" value="Kinase-like_dom_sf"/>
</dbReference>
<dbReference type="EMBL" id="WHWC01000131">
    <property type="protein sequence ID" value="KAG8362999.1"/>
    <property type="molecule type" value="Genomic_DNA"/>
</dbReference>
<organism evidence="2 3">
    <name type="scientific">Buddleja alternifolia</name>
    <dbReference type="NCBI Taxonomy" id="168488"/>
    <lineage>
        <taxon>Eukaryota</taxon>
        <taxon>Viridiplantae</taxon>
        <taxon>Streptophyta</taxon>
        <taxon>Embryophyta</taxon>
        <taxon>Tracheophyta</taxon>
        <taxon>Spermatophyta</taxon>
        <taxon>Magnoliopsida</taxon>
        <taxon>eudicotyledons</taxon>
        <taxon>Gunneridae</taxon>
        <taxon>Pentapetalae</taxon>
        <taxon>asterids</taxon>
        <taxon>lamiids</taxon>
        <taxon>Lamiales</taxon>
        <taxon>Scrophulariaceae</taxon>
        <taxon>Buddlejeae</taxon>
        <taxon>Buddleja</taxon>
    </lineage>
</organism>
<dbReference type="PANTHER" id="PTHR48055">
    <property type="entry name" value="LEUCINE-RICH REPEAT RECEPTOR PROTEIN KINASE EMS1"/>
    <property type="match status" value="1"/>
</dbReference>
<dbReference type="Pfam" id="PF07714">
    <property type="entry name" value="PK_Tyr_Ser-Thr"/>
    <property type="match status" value="1"/>
</dbReference>
<name>A0AAV6W0L1_9LAMI</name>
<dbReference type="PANTHER" id="PTHR48055:SF57">
    <property type="entry name" value="PROTEIN KINASE DOMAIN-CONTAINING PROTEIN"/>
    <property type="match status" value="1"/>
</dbReference>
<feature type="domain" description="Serine-threonine/tyrosine-protein kinase catalytic" evidence="1">
    <location>
        <begin position="9"/>
        <end position="117"/>
    </location>
</feature>
<sequence>MNSDDELLMSIEYGSEGKVSTNGDVYSYGILLLEMFTMKKPTNDIFSEEMSLKDWVSGALLQENSVDEVVAPSLLTREDRHFSAKEQCVSSVFGLAMECLAFSPDERINTIQIVSALQKIKTRFLASNKMR</sequence>
<dbReference type="AlphaFoldDB" id="A0AAV6W0L1"/>
<evidence type="ECO:0000313" key="3">
    <source>
        <dbReference type="Proteomes" id="UP000826271"/>
    </source>
</evidence>
<keyword evidence="3" id="KW-1185">Reference proteome</keyword>
<dbReference type="GO" id="GO:0004672">
    <property type="term" value="F:protein kinase activity"/>
    <property type="evidence" value="ECO:0007669"/>
    <property type="project" value="InterPro"/>
</dbReference>